<keyword evidence="1" id="KW-0539">Nucleus</keyword>
<evidence type="ECO:0000313" key="3">
    <source>
        <dbReference type="EMBL" id="KAF0513455.1"/>
    </source>
</evidence>
<dbReference type="Proteomes" id="UP000439903">
    <property type="component" value="Unassembled WGS sequence"/>
</dbReference>
<organism evidence="3 4">
    <name type="scientific">Gigaspora margarita</name>
    <dbReference type="NCBI Taxonomy" id="4874"/>
    <lineage>
        <taxon>Eukaryota</taxon>
        <taxon>Fungi</taxon>
        <taxon>Fungi incertae sedis</taxon>
        <taxon>Mucoromycota</taxon>
        <taxon>Glomeromycotina</taxon>
        <taxon>Glomeromycetes</taxon>
        <taxon>Diversisporales</taxon>
        <taxon>Gigasporaceae</taxon>
        <taxon>Gigaspora</taxon>
    </lineage>
</organism>
<dbReference type="Pfam" id="PF00505">
    <property type="entry name" value="HMG_box"/>
    <property type="match status" value="1"/>
</dbReference>
<name>A0A8H4AML2_GIGMA</name>
<accession>A0A8H4AML2</accession>
<dbReference type="OrthoDB" id="6247875at2759"/>
<evidence type="ECO:0000259" key="2">
    <source>
        <dbReference type="PROSITE" id="PS50118"/>
    </source>
</evidence>
<keyword evidence="4" id="KW-1185">Reference proteome</keyword>
<dbReference type="SUPFAM" id="SSF47095">
    <property type="entry name" value="HMG-box"/>
    <property type="match status" value="1"/>
</dbReference>
<dbReference type="PROSITE" id="PS50118">
    <property type="entry name" value="HMG_BOX_2"/>
    <property type="match status" value="1"/>
</dbReference>
<proteinExistence type="predicted"/>
<dbReference type="Gene3D" id="1.10.30.10">
    <property type="entry name" value="High mobility group box domain"/>
    <property type="match status" value="1"/>
</dbReference>
<protein>
    <submittedName>
        <fullName evidence="3">MATA-HMG</fullName>
    </submittedName>
</protein>
<dbReference type="GO" id="GO:0003677">
    <property type="term" value="F:DNA binding"/>
    <property type="evidence" value="ECO:0007669"/>
    <property type="project" value="UniProtKB-UniRule"/>
</dbReference>
<evidence type="ECO:0000313" key="4">
    <source>
        <dbReference type="Proteomes" id="UP000439903"/>
    </source>
</evidence>
<dbReference type="GO" id="GO:0005634">
    <property type="term" value="C:nucleus"/>
    <property type="evidence" value="ECO:0007669"/>
    <property type="project" value="UniProtKB-UniRule"/>
</dbReference>
<keyword evidence="1" id="KW-0238">DNA-binding</keyword>
<dbReference type="EMBL" id="WTPW01000415">
    <property type="protein sequence ID" value="KAF0513455.1"/>
    <property type="molecule type" value="Genomic_DNA"/>
</dbReference>
<dbReference type="AlphaFoldDB" id="A0A8H4AML2"/>
<dbReference type="CDD" id="cd01389">
    <property type="entry name" value="HMG-box_ROX1-like"/>
    <property type="match status" value="1"/>
</dbReference>
<reference evidence="3 4" key="1">
    <citation type="journal article" date="2019" name="Environ. Microbiol.">
        <title>At the nexus of three kingdoms: the genome of the mycorrhizal fungus Gigaspora margarita provides insights into plant, endobacterial and fungal interactions.</title>
        <authorList>
            <person name="Venice F."/>
            <person name="Ghignone S."/>
            <person name="Salvioli di Fossalunga A."/>
            <person name="Amselem J."/>
            <person name="Novero M."/>
            <person name="Xianan X."/>
            <person name="Sedzielewska Toro K."/>
            <person name="Morin E."/>
            <person name="Lipzen A."/>
            <person name="Grigoriev I.V."/>
            <person name="Henrissat B."/>
            <person name="Martin F.M."/>
            <person name="Bonfante P."/>
        </authorList>
    </citation>
    <scope>NUCLEOTIDE SEQUENCE [LARGE SCALE GENOMIC DNA]</scope>
    <source>
        <strain evidence="3 4">BEG34</strain>
    </source>
</reference>
<sequence length="296" mass="33925">MPKQIKSKNIRNKRNKLDTCEALVTLPDIEIESLLPPPITIEYLCGLNNFSPHDNKPGQTPNAFIIYKMALHETLKKLNKSYLLSTFSKLASEKWNNESEHVKLAYKKLAADVKLERKKMYPFVFLQDNKVKENYETVDSDQLINVNQITDINKVEVDNVEVEVSKVSQVDNAIQAAGGVEASQMTNVVQMINDNQSQMINIQAQVADAYQARVNHIIKEFYTPKFNAMPPADYFVQFSNNNNLFTFFHTDETNNYSYNSYYDFGNDTLFYLGNPSNSPECCLCCYPLPHKNSYIP</sequence>
<comment type="caution">
    <text evidence="3">The sequence shown here is derived from an EMBL/GenBank/DDBJ whole genome shotgun (WGS) entry which is preliminary data.</text>
</comment>
<feature type="domain" description="HMG box" evidence="2">
    <location>
        <begin position="57"/>
        <end position="125"/>
    </location>
</feature>
<dbReference type="InterPro" id="IPR009071">
    <property type="entry name" value="HMG_box_dom"/>
</dbReference>
<dbReference type="InterPro" id="IPR036910">
    <property type="entry name" value="HMG_box_dom_sf"/>
</dbReference>
<feature type="DNA-binding region" description="HMG box" evidence="1">
    <location>
        <begin position="57"/>
        <end position="125"/>
    </location>
</feature>
<evidence type="ECO:0000256" key="1">
    <source>
        <dbReference type="PROSITE-ProRule" id="PRU00267"/>
    </source>
</evidence>
<gene>
    <name evidence="3" type="ORF">F8M41_017769</name>
</gene>
<dbReference type="SMART" id="SM00398">
    <property type="entry name" value="HMG"/>
    <property type="match status" value="1"/>
</dbReference>